<evidence type="ECO:0000313" key="19">
    <source>
        <dbReference type="Proteomes" id="UP000678513"/>
    </source>
</evidence>
<evidence type="ECO:0000256" key="12">
    <source>
        <dbReference type="ARBA" id="ARBA00023027"/>
    </source>
</evidence>
<dbReference type="InterPro" id="IPR024605">
    <property type="entry name" value="NADP_transhyd_a_C"/>
</dbReference>
<evidence type="ECO:0000256" key="13">
    <source>
        <dbReference type="ARBA" id="ARBA00023136"/>
    </source>
</evidence>
<proteinExistence type="inferred from homology"/>
<evidence type="ECO:0000256" key="14">
    <source>
        <dbReference type="ARBA" id="ARBA00048202"/>
    </source>
</evidence>
<dbReference type="EMBL" id="CP072384">
    <property type="protein sequence ID" value="QUC08877.1"/>
    <property type="molecule type" value="Genomic_DNA"/>
</dbReference>
<dbReference type="PIRSF" id="PIRSF000203">
    <property type="entry name" value="NADP_transhydrogenase_alpha"/>
    <property type="match status" value="1"/>
</dbReference>
<reference evidence="18 19" key="1">
    <citation type="submission" date="2021-03" db="EMBL/GenBank/DDBJ databases">
        <title>Human Oral Microbial Genomes.</title>
        <authorList>
            <person name="Johnston C.D."/>
            <person name="Chen T."/>
            <person name="Dewhirst F.E."/>
        </authorList>
    </citation>
    <scope>NUCLEOTIDE SEQUENCE [LARGE SCALE GENOMIC DNA]</scope>
    <source>
        <strain evidence="18 19">DSMZ 100122</strain>
    </source>
</reference>
<dbReference type="PANTHER" id="PTHR10160:SF19">
    <property type="entry name" value="PROTON-TRANSLOCATING NAD(P)(+) TRANSHYDROGENASE"/>
    <property type="match status" value="1"/>
</dbReference>
<keyword evidence="10" id="KW-1278">Translocase</keyword>
<dbReference type="SMART" id="SM01003">
    <property type="entry name" value="AlaDh_PNT_N"/>
    <property type="match status" value="1"/>
</dbReference>
<dbReference type="Proteomes" id="UP000678513">
    <property type="component" value="Chromosome"/>
</dbReference>
<dbReference type="InterPro" id="IPR036291">
    <property type="entry name" value="NAD(P)-bd_dom_sf"/>
</dbReference>
<evidence type="ECO:0000256" key="10">
    <source>
        <dbReference type="ARBA" id="ARBA00022967"/>
    </source>
</evidence>
<keyword evidence="12" id="KW-0520">NAD</keyword>
<evidence type="ECO:0000256" key="5">
    <source>
        <dbReference type="ARBA" id="ARBA00022475"/>
    </source>
</evidence>
<sequence>MDVGVPRETGDMRVAATPKTVSQLRKLGYHVFVESGAGLGASFNDDAYREVGGVIVGNAWNRDVVLTIGSPSDTQLLEMRRGATLISILRPQQDPSLTRRIAAQDISALSMDMVPPVSRAQALDALSSLAGVSGYRAVVEAAHAFGRQLTGQATAAGKEPPATVLVIGAGVAGFAAIRAATSLGAVVRATDPRPEAAGQVSSLGATFLRAGQPGHVAQDAELYAAQVREADIIIATAAIPGELSPKVITAQMVRSMRPGSVIVDLAVSAGGNCELTRPGESHVTGNGVTIIGYSDLSSRLPGQSSQLYGTHLVNLLKLMTPQRDGKLVIDVDDEVIRTMTVVHAGEVTFPPPPVQAATLSGPEPAAEDRSMAVSAKPSRPWWLPVAWAGLGAVALIALLTVAPSQFVGLAAILTLAAAAGYYVSWNLTHALRAPQLSLANAVCGVILAAAMTQLAHGDWLVKSIAFVAVALASAAVSGGFTVTHRMLTLFRRS</sequence>
<dbReference type="SUPFAM" id="SSF52283">
    <property type="entry name" value="Formate/glycerate dehydrogenase catalytic domain-like"/>
    <property type="match status" value="1"/>
</dbReference>
<comment type="similarity">
    <text evidence="3">Belongs to the AlaDH/PNT family.</text>
</comment>
<dbReference type="NCBIfam" id="NF006942">
    <property type="entry name" value="PRK09424.1"/>
    <property type="match status" value="1"/>
</dbReference>
<dbReference type="SUPFAM" id="SSF51735">
    <property type="entry name" value="NAD(P)-binding Rossmann-fold domains"/>
    <property type="match status" value="1"/>
</dbReference>
<dbReference type="Pfam" id="PF12769">
    <property type="entry name" value="PNTB_4TM"/>
    <property type="match status" value="1"/>
</dbReference>
<dbReference type="PROSITE" id="PS00837">
    <property type="entry name" value="ALADH_PNT_2"/>
    <property type="match status" value="1"/>
</dbReference>
<keyword evidence="5" id="KW-1003">Cell membrane</keyword>
<evidence type="ECO:0000256" key="3">
    <source>
        <dbReference type="ARBA" id="ARBA00005689"/>
    </source>
</evidence>
<dbReference type="Gene3D" id="3.40.50.720">
    <property type="entry name" value="NAD(P)-binding Rossmann-like Domain"/>
    <property type="match status" value="2"/>
</dbReference>
<dbReference type="EC" id="7.1.1.1" evidence="4"/>
<keyword evidence="6" id="KW-0997">Cell inner membrane</keyword>
<comment type="subcellular location">
    <subcellularLocation>
        <location evidence="2">Cell inner membrane</location>
        <topology evidence="2">Multi-pass membrane protein</topology>
    </subcellularLocation>
</comment>
<dbReference type="Pfam" id="PF01262">
    <property type="entry name" value="AlaDh_PNT_C"/>
    <property type="match status" value="1"/>
</dbReference>
<organism evidence="18 19">
    <name type="scientific">Arachnia rubra</name>
    <dbReference type="NCBI Taxonomy" id="1547448"/>
    <lineage>
        <taxon>Bacteria</taxon>
        <taxon>Bacillati</taxon>
        <taxon>Actinomycetota</taxon>
        <taxon>Actinomycetes</taxon>
        <taxon>Propionibacteriales</taxon>
        <taxon>Propionibacteriaceae</taxon>
        <taxon>Arachnia</taxon>
    </lineage>
</organism>
<dbReference type="InterPro" id="IPR007886">
    <property type="entry name" value="AlaDH/PNT_N"/>
</dbReference>
<evidence type="ECO:0000256" key="2">
    <source>
        <dbReference type="ARBA" id="ARBA00004429"/>
    </source>
</evidence>
<keyword evidence="13 15" id="KW-0472">Membrane</keyword>
<evidence type="ECO:0000259" key="17">
    <source>
        <dbReference type="SMART" id="SM01003"/>
    </source>
</evidence>
<feature type="transmembrane region" description="Helical" evidence="15">
    <location>
        <begin position="460"/>
        <end position="482"/>
    </location>
</feature>
<feature type="domain" description="Alanine dehydrogenase/pyridine nucleotide transhydrogenase N-terminal" evidence="17">
    <location>
        <begin position="4"/>
        <end position="133"/>
    </location>
</feature>
<name>A0ABX7Y7T0_9ACTN</name>
<dbReference type="PANTHER" id="PTHR10160">
    <property type="entry name" value="NAD(P) TRANSHYDROGENASE"/>
    <property type="match status" value="1"/>
</dbReference>
<evidence type="ECO:0000256" key="9">
    <source>
        <dbReference type="ARBA" id="ARBA00022857"/>
    </source>
</evidence>
<evidence type="ECO:0000256" key="15">
    <source>
        <dbReference type="SAM" id="Phobius"/>
    </source>
</evidence>
<keyword evidence="19" id="KW-1185">Reference proteome</keyword>
<evidence type="ECO:0000256" key="1">
    <source>
        <dbReference type="ARBA" id="ARBA00003943"/>
    </source>
</evidence>
<keyword evidence="11 15" id="KW-1133">Transmembrane helix</keyword>
<feature type="transmembrane region" description="Helical" evidence="15">
    <location>
        <begin position="381"/>
        <end position="400"/>
    </location>
</feature>
<dbReference type="InterPro" id="IPR008143">
    <property type="entry name" value="Ala_DH/PNT_CS2"/>
</dbReference>
<evidence type="ECO:0000256" key="6">
    <source>
        <dbReference type="ARBA" id="ARBA00022519"/>
    </source>
</evidence>
<keyword evidence="18" id="KW-0560">Oxidoreductase</keyword>
<keyword evidence="7 15" id="KW-0812">Transmembrane</keyword>
<feature type="domain" description="Alanine dehydrogenase/pyridine nucleotide transhydrogenase NAD(H)-binding" evidence="16">
    <location>
        <begin position="142"/>
        <end position="292"/>
    </location>
</feature>
<dbReference type="SMART" id="SM01002">
    <property type="entry name" value="AlaDh_PNT_C"/>
    <property type="match status" value="1"/>
</dbReference>
<feature type="transmembrane region" description="Helical" evidence="15">
    <location>
        <begin position="406"/>
        <end position="424"/>
    </location>
</feature>
<evidence type="ECO:0000256" key="8">
    <source>
        <dbReference type="ARBA" id="ARBA00022741"/>
    </source>
</evidence>
<evidence type="ECO:0000313" key="18">
    <source>
        <dbReference type="EMBL" id="QUC08877.1"/>
    </source>
</evidence>
<keyword evidence="9" id="KW-0521">NADP</keyword>
<dbReference type="InterPro" id="IPR026255">
    <property type="entry name" value="NADP_transhyd_a"/>
</dbReference>
<protein>
    <recommendedName>
        <fullName evidence="4">proton-translocating NAD(P)(+) transhydrogenase</fullName>
        <ecNumber evidence="4">7.1.1.1</ecNumber>
    </recommendedName>
</protein>
<dbReference type="RefSeq" id="WP_212325540.1">
    <property type="nucleotide sequence ID" value="NZ_AP024463.1"/>
</dbReference>
<dbReference type="Pfam" id="PF05222">
    <property type="entry name" value="AlaDh_PNT_N"/>
    <property type="match status" value="1"/>
</dbReference>
<gene>
    <name evidence="18" type="ORF">J5A65_03860</name>
</gene>
<comment type="catalytic activity">
    <reaction evidence="14">
        <text>NAD(+) + NADPH + H(+)(in) = NADH + NADP(+) + H(+)(out)</text>
        <dbReference type="Rhea" id="RHEA:47992"/>
        <dbReference type="ChEBI" id="CHEBI:15378"/>
        <dbReference type="ChEBI" id="CHEBI:57540"/>
        <dbReference type="ChEBI" id="CHEBI:57783"/>
        <dbReference type="ChEBI" id="CHEBI:57945"/>
        <dbReference type="ChEBI" id="CHEBI:58349"/>
        <dbReference type="EC" id="7.1.1.1"/>
    </reaction>
</comment>
<dbReference type="NCBIfam" id="TIGR00561">
    <property type="entry name" value="pntA"/>
    <property type="match status" value="1"/>
</dbReference>
<dbReference type="GO" id="GO:0016491">
    <property type="term" value="F:oxidoreductase activity"/>
    <property type="evidence" value="ECO:0007669"/>
    <property type="project" value="UniProtKB-KW"/>
</dbReference>
<evidence type="ECO:0000256" key="7">
    <source>
        <dbReference type="ARBA" id="ARBA00022692"/>
    </source>
</evidence>
<feature type="transmembrane region" description="Helical" evidence="15">
    <location>
        <begin position="436"/>
        <end position="454"/>
    </location>
</feature>
<accession>A0ABX7Y7T0</accession>
<comment type="function">
    <text evidence="1">The transhydrogenation between NADH and NADP is coupled to respiration and ATP hydrolysis and functions as a proton pump across the membrane.</text>
</comment>
<dbReference type="InterPro" id="IPR007698">
    <property type="entry name" value="AlaDH/PNT_NAD(H)-bd"/>
</dbReference>
<evidence type="ECO:0000259" key="16">
    <source>
        <dbReference type="SMART" id="SM01002"/>
    </source>
</evidence>
<evidence type="ECO:0000256" key="4">
    <source>
        <dbReference type="ARBA" id="ARBA00012943"/>
    </source>
</evidence>
<evidence type="ECO:0000256" key="11">
    <source>
        <dbReference type="ARBA" id="ARBA00022989"/>
    </source>
</evidence>
<keyword evidence="8" id="KW-0547">Nucleotide-binding</keyword>